<dbReference type="SUPFAM" id="SSF51182">
    <property type="entry name" value="RmlC-like cupins"/>
    <property type="match status" value="1"/>
</dbReference>
<evidence type="ECO:0000256" key="2">
    <source>
        <dbReference type="ARBA" id="ARBA00022631"/>
    </source>
</evidence>
<protein>
    <recommendedName>
        <fullName evidence="5">Ureidoglycolate lyase</fullName>
        <ecNumber evidence="5">4.3.2.3</ecNumber>
    </recommendedName>
    <alternativeName>
        <fullName evidence="5">Ureidoglycolatase</fullName>
    </alternativeName>
</protein>
<accession>A0ABT1QWW3</accession>
<sequence>MNPATATAADLVTLRVEPLTRAAFAPFGDVIEAAAAASHYAINAGTTTRFHDLAAIDTSREGGRPVLSLFRAQPRELPFTVTMLERHPLGSQAFVPLSQRPYLVVVAEDPAAVPRAFLARDGQGVNYRPGTWHYPLLALEQTSDFLVIDRAGPGNNCDEVELSAAYRIVAAAI</sequence>
<dbReference type="InterPro" id="IPR011051">
    <property type="entry name" value="RmlC_Cupin_sf"/>
</dbReference>
<dbReference type="HAMAP" id="MF_00616">
    <property type="entry name" value="Ureidogly_lyase"/>
    <property type="match status" value="1"/>
</dbReference>
<gene>
    <name evidence="5" type="primary">allA</name>
    <name evidence="6" type="ORF">NM961_18880</name>
</gene>
<dbReference type="PANTHER" id="PTHR21221:SF1">
    <property type="entry name" value="UREIDOGLYCOLATE LYASE"/>
    <property type="match status" value="1"/>
</dbReference>
<dbReference type="CDD" id="cd20298">
    <property type="entry name" value="cupin_UAH"/>
    <property type="match status" value="1"/>
</dbReference>
<evidence type="ECO:0000256" key="3">
    <source>
        <dbReference type="ARBA" id="ARBA00023239"/>
    </source>
</evidence>
<comment type="catalytic activity">
    <reaction evidence="4 5">
        <text>(S)-ureidoglycolate = urea + glyoxylate</text>
        <dbReference type="Rhea" id="RHEA:11304"/>
        <dbReference type="ChEBI" id="CHEBI:16199"/>
        <dbReference type="ChEBI" id="CHEBI:36655"/>
        <dbReference type="ChEBI" id="CHEBI:57296"/>
        <dbReference type="EC" id="4.3.2.3"/>
    </reaction>
</comment>
<name>A0ABT1QWW3_9GAMM</name>
<comment type="caution">
    <text evidence="6">The sequence shown here is derived from an EMBL/GenBank/DDBJ whole genome shotgun (WGS) entry which is preliminary data.</text>
</comment>
<keyword evidence="2 5" id="KW-0659">Purine metabolism</keyword>
<dbReference type="InterPro" id="IPR023525">
    <property type="entry name" value="Ureidogly_lyase_bac"/>
</dbReference>
<dbReference type="Gene3D" id="2.60.120.480">
    <property type="entry name" value="Ureidoglycolate hydrolase"/>
    <property type="match status" value="1"/>
</dbReference>
<proteinExistence type="inferred from homology"/>
<dbReference type="InterPro" id="IPR007247">
    <property type="entry name" value="Ureidogly_lyase"/>
</dbReference>
<dbReference type="PIRSF" id="PIRSF017306">
    <property type="entry name" value="Ureidogly_hydro"/>
    <property type="match status" value="1"/>
</dbReference>
<dbReference type="InterPro" id="IPR047233">
    <property type="entry name" value="UAH_cupin"/>
</dbReference>
<comment type="function">
    <text evidence="5">Catalyzes the catabolism of the allantoin degradation intermediate (S)-ureidoglycolate, generating urea and glyoxylate. Involved in the utilization of allantoin as nitrogen source.</text>
</comment>
<keyword evidence="7" id="KW-1185">Reference proteome</keyword>
<dbReference type="PANTHER" id="PTHR21221">
    <property type="entry name" value="UREIDOGLYCOLATE HYDROLASE"/>
    <property type="match status" value="1"/>
</dbReference>
<evidence type="ECO:0000313" key="7">
    <source>
        <dbReference type="Proteomes" id="UP001165498"/>
    </source>
</evidence>
<keyword evidence="3 5" id="KW-0456">Lyase</keyword>
<dbReference type="GO" id="GO:0016829">
    <property type="term" value="F:lyase activity"/>
    <property type="evidence" value="ECO:0007669"/>
    <property type="project" value="UniProtKB-KW"/>
</dbReference>
<organism evidence="6 7">
    <name type="scientific">Tahibacter harae</name>
    <dbReference type="NCBI Taxonomy" id="2963937"/>
    <lineage>
        <taxon>Bacteria</taxon>
        <taxon>Pseudomonadati</taxon>
        <taxon>Pseudomonadota</taxon>
        <taxon>Gammaproteobacteria</taxon>
        <taxon>Lysobacterales</taxon>
        <taxon>Rhodanobacteraceae</taxon>
        <taxon>Tahibacter</taxon>
    </lineage>
</organism>
<dbReference type="NCBIfam" id="NF009932">
    <property type="entry name" value="PRK13395.1"/>
    <property type="match status" value="1"/>
</dbReference>
<evidence type="ECO:0000256" key="4">
    <source>
        <dbReference type="ARBA" id="ARBA00047684"/>
    </source>
</evidence>
<evidence type="ECO:0000313" key="6">
    <source>
        <dbReference type="EMBL" id="MCQ4166782.1"/>
    </source>
</evidence>
<dbReference type="RefSeq" id="WP_255915972.1">
    <property type="nucleotide sequence ID" value="NZ_JANFQO010000021.1"/>
</dbReference>
<dbReference type="EMBL" id="JANFQO010000021">
    <property type="protein sequence ID" value="MCQ4166782.1"/>
    <property type="molecule type" value="Genomic_DNA"/>
</dbReference>
<comment type="similarity">
    <text evidence="5">Belongs to the ureidoglycolate lyase family.</text>
</comment>
<reference evidence="6" key="1">
    <citation type="submission" date="2022-07" db="EMBL/GenBank/DDBJ databases">
        <title>Tahibacter sp., a new gammaproteobacterium isolated from the silt sample collected at pig farm.</title>
        <authorList>
            <person name="Chen H."/>
        </authorList>
    </citation>
    <scope>NUCLEOTIDE SEQUENCE</scope>
    <source>
        <strain evidence="6">P2K</strain>
    </source>
</reference>
<evidence type="ECO:0000256" key="5">
    <source>
        <dbReference type="HAMAP-Rule" id="MF_00616"/>
    </source>
</evidence>
<dbReference type="Proteomes" id="UP001165498">
    <property type="component" value="Unassembled WGS sequence"/>
</dbReference>
<comment type="subunit">
    <text evidence="1 5">Homodimer.</text>
</comment>
<dbReference type="InterPro" id="IPR024060">
    <property type="entry name" value="Ureidoglycolate_lyase_dom_sf"/>
</dbReference>
<dbReference type="EC" id="4.3.2.3" evidence="5"/>
<dbReference type="Pfam" id="PF04115">
    <property type="entry name" value="Ureidogly_lyase"/>
    <property type="match status" value="1"/>
</dbReference>
<evidence type="ECO:0000256" key="1">
    <source>
        <dbReference type="ARBA" id="ARBA00011738"/>
    </source>
</evidence>
<comment type="cofactor">
    <cofactor evidence="5">
        <name>Ni(2+)</name>
        <dbReference type="ChEBI" id="CHEBI:49786"/>
    </cofactor>
</comment>
<comment type="pathway">
    <text evidence="5">Nitrogen metabolism; (S)-allantoin degradation.</text>
</comment>